<sequence>MILSGRFAPVTPARLGRPPAVIRFRTESWRAAAKKDKRSDSKGPDAAPDNSDGPSSSKSGEKEVISKLAPVDAGNRYVLTADGIRDTTGASPSTPSATPALGSVEGGGAAPSPDDLSRTVAAAADDAADAAQDAIESLAAGAEAAAAAADARGAAEAAAAGTADAVDDVRAAALGAAEVLAADLQGAVDDATASALGVTEALIDAAAGATNDLLAGATATVRAPEQPASFGGARAAQPADPKKAEKLKIKLLAAVASLDRGLAANVRESEDVDRLAARLEAAGGGLVSLEWTASADSPDQSSMEQLGGTWRLIYSSGFNSGSLGGRRPGPSAAFVPLVLGQIYQVIDPQGARLDNIVEFFAALPTLNLFAALPSSLNPAAGARGAPAPGVRLSLGHSFEVIAPSTVKIVYEDTAVNAIGPDLLARLPRLEAPQLPEFLRPPRDWRAAAFDVTYLDKSMRITRGDRGELRVYLRDTPLEARAPEDYVD</sequence>
<feature type="region of interest" description="Disordered" evidence="3">
    <location>
        <begin position="83"/>
        <end position="116"/>
    </location>
</feature>
<dbReference type="PANTHER" id="PTHR31906">
    <property type="entry name" value="PLASTID-LIPID-ASSOCIATED PROTEIN 4, CHLOROPLASTIC-RELATED"/>
    <property type="match status" value="1"/>
</dbReference>
<evidence type="ECO:0000313" key="6">
    <source>
        <dbReference type="Proteomes" id="UP000054498"/>
    </source>
</evidence>
<dbReference type="GeneID" id="25726581"/>
<feature type="region of interest" description="Disordered" evidence="3">
    <location>
        <begin position="11"/>
        <end position="68"/>
    </location>
</feature>
<dbReference type="Proteomes" id="UP000054498">
    <property type="component" value="Unassembled WGS sequence"/>
</dbReference>
<evidence type="ECO:0000259" key="4">
    <source>
        <dbReference type="Pfam" id="PF04755"/>
    </source>
</evidence>
<comment type="subcellular location">
    <subcellularLocation>
        <location evidence="1">Plastid</location>
    </subcellularLocation>
</comment>
<evidence type="ECO:0000256" key="3">
    <source>
        <dbReference type="SAM" id="MobiDB-lite"/>
    </source>
</evidence>
<feature type="compositionally biased region" description="Low complexity" evidence="3">
    <location>
        <begin position="87"/>
        <end position="100"/>
    </location>
</feature>
<dbReference type="InterPro" id="IPR039633">
    <property type="entry name" value="PAP"/>
</dbReference>
<dbReference type="OrthoDB" id="203682at2759"/>
<feature type="domain" description="Plastid lipid-associated protein/fibrillin conserved" evidence="4">
    <location>
        <begin position="246"/>
        <end position="470"/>
    </location>
</feature>
<dbReference type="AlphaFoldDB" id="A0A0D2MYD0"/>
<dbReference type="STRING" id="145388.A0A0D2MYD0"/>
<evidence type="ECO:0000256" key="2">
    <source>
        <dbReference type="ARBA" id="ARBA00022640"/>
    </source>
</evidence>
<proteinExistence type="predicted"/>
<keyword evidence="6" id="KW-1185">Reference proteome</keyword>
<name>A0A0D2MYD0_9CHLO</name>
<dbReference type="InterPro" id="IPR006843">
    <property type="entry name" value="PAP/fibrillin_dom"/>
</dbReference>
<reference evidence="5 6" key="1">
    <citation type="journal article" date="2013" name="BMC Genomics">
        <title>Reconstruction of the lipid metabolism for the microalga Monoraphidium neglectum from its genome sequence reveals characteristics suitable for biofuel production.</title>
        <authorList>
            <person name="Bogen C."/>
            <person name="Al-Dilaimi A."/>
            <person name="Albersmeier A."/>
            <person name="Wichmann J."/>
            <person name="Grundmann M."/>
            <person name="Rupp O."/>
            <person name="Lauersen K.J."/>
            <person name="Blifernez-Klassen O."/>
            <person name="Kalinowski J."/>
            <person name="Goesmann A."/>
            <person name="Mussgnug J.H."/>
            <person name="Kruse O."/>
        </authorList>
    </citation>
    <scope>NUCLEOTIDE SEQUENCE [LARGE SCALE GENOMIC DNA]</scope>
    <source>
        <strain evidence="5 6">SAG 48.87</strain>
    </source>
</reference>
<accession>A0A0D2MYD0</accession>
<dbReference type="GO" id="GO:0009536">
    <property type="term" value="C:plastid"/>
    <property type="evidence" value="ECO:0007669"/>
    <property type="project" value="UniProtKB-SubCell"/>
</dbReference>
<dbReference type="Pfam" id="PF04755">
    <property type="entry name" value="PAP_fibrillin"/>
    <property type="match status" value="1"/>
</dbReference>
<organism evidence="5 6">
    <name type="scientific">Monoraphidium neglectum</name>
    <dbReference type="NCBI Taxonomy" id="145388"/>
    <lineage>
        <taxon>Eukaryota</taxon>
        <taxon>Viridiplantae</taxon>
        <taxon>Chlorophyta</taxon>
        <taxon>core chlorophytes</taxon>
        <taxon>Chlorophyceae</taxon>
        <taxon>CS clade</taxon>
        <taxon>Sphaeropleales</taxon>
        <taxon>Selenastraceae</taxon>
        <taxon>Monoraphidium</taxon>
    </lineage>
</organism>
<dbReference type="RefSeq" id="XP_013906514.1">
    <property type="nucleotide sequence ID" value="XM_014051060.1"/>
</dbReference>
<dbReference type="KEGG" id="mng:MNEG_0463"/>
<protein>
    <submittedName>
        <fullName evidence="5">Putative plastid-lipid-associated protein 6</fullName>
    </submittedName>
</protein>
<dbReference type="EMBL" id="KK100256">
    <property type="protein sequence ID" value="KIZ07495.1"/>
    <property type="molecule type" value="Genomic_DNA"/>
</dbReference>
<keyword evidence="2" id="KW-0934">Plastid</keyword>
<evidence type="ECO:0000313" key="5">
    <source>
        <dbReference type="EMBL" id="KIZ07495.1"/>
    </source>
</evidence>
<feature type="compositionally biased region" description="Basic and acidic residues" evidence="3">
    <location>
        <begin position="24"/>
        <end position="43"/>
    </location>
</feature>
<gene>
    <name evidence="5" type="ORF">MNEG_0463</name>
</gene>
<evidence type="ECO:0000256" key="1">
    <source>
        <dbReference type="ARBA" id="ARBA00004474"/>
    </source>
</evidence>